<dbReference type="GO" id="GO:0004341">
    <property type="term" value="F:gluconolactonase activity"/>
    <property type="evidence" value="ECO:0007669"/>
    <property type="project" value="TreeGrafter"/>
</dbReference>
<dbReference type="InterPro" id="IPR011042">
    <property type="entry name" value="6-blade_b-propeller_TolB-like"/>
</dbReference>
<dbReference type="SUPFAM" id="SSF63829">
    <property type="entry name" value="Calcium-dependent phosphotriesterase"/>
    <property type="match status" value="1"/>
</dbReference>
<dbReference type="EMBL" id="JTDY01000281">
    <property type="protein sequence ID" value="KOB77931.1"/>
    <property type="molecule type" value="Genomic_DNA"/>
</dbReference>
<comment type="caution">
    <text evidence="1">The sequence shown here is derived from an EMBL/GenBank/DDBJ whole genome shotgun (WGS) entry which is preliminary data.</text>
</comment>
<gene>
    <name evidence="1" type="ORF">OBRU01_01452</name>
</gene>
<evidence type="ECO:0000313" key="1">
    <source>
        <dbReference type="EMBL" id="KOB77931.1"/>
    </source>
</evidence>
<proteinExistence type="predicted"/>
<reference evidence="1 2" key="1">
    <citation type="journal article" date="2015" name="Genome Biol. Evol.">
        <title>The genome of winter moth (Operophtera brumata) provides a genomic perspective on sexual dimorphism and phenology.</title>
        <authorList>
            <person name="Derks M.F."/>
            <person name="Smit S."/>
            <person name="Salis L."/>
            <person name="Schijlen E."/>
            <person name="Bossers A."/>
            <person name="Mateman C."/>
            <person name="Pijl A.S."/>
            <person name="de Ridder D."/>
            <person name="Groenen M.A."/>
            <person name="Visser M.E."/>
            <person name="Megens H.J."/>
        </authorList>
    </citation>
    <scope>NUCLEOTIDE SEQUENCE [LARGE SCALE GENOMIC DNA]</scope>
    <source>
        <strain evidence="1">WM2013NL</strain>
        <tissue evidence="1">Head and thorax</tissue>
    </source>
</reference>
<dbReference type="Proteomes" id="UP000037510">
    <property type="component" value="Unassembled WGS sequence"/>
</dbReference>
<dbReference type="PANTHER" id="PTHR10907">
    <property type="entry name" value="REGUCALCIN"/>
    <property type="match status" value="1"/>
</dbReference>
<name>A0A0L7LRU0_OPEBR</name>
<dbReference type="GO" id="GO:0005509">
    <property type="term" value="F:calcium ion binding"/>
    <property type="evidence" value="ECO:0007669"/>
    <property type="project" value="TreeGrafter"/>
</dbReference>
<keyword evidence="2" id="KW-1185">Reference proteome</keyword>
<dbReference type="AlphaFoldDB" id="A0A0L7LRU0"/>
<dbReference type="Gene3D" id="2.120.10.30">
    <property type="entry name" value="TolB, C-terminal domain"/>
    <property type="match status" value="1"/>
</dbReference>
<accession>A0A0L7LRU0</accession>
<evidence type="ECO:0000313" key="2">
    <source>
        <dbReference type="Proteomes" id="UP000037510"/>
    </source>
</evidence>
<dbReference type="PANTHER" id="PTHR10907:SF47">
    <property type="entry name" value="REGUCALCIN"/>
    <property type="match status" value="1"/>
</dbReference>
<sequence>MYFDRPYFNKLPVSKVTSVCWGGPALSELFVTTARDPRDAPAEPLGGAIFTIRQTGRSGVPAHAFRFDHADLY</sequence>
<protein>
    <submittedName>
        <fullName evidence="1">Putative anterior fat body protein</fullName>
    </submittedName>
</protein>
<organism evidence="1 2">
    <name type="scientific">Operophtera brumata</name>
    <name type="common">Winter moth</name>
    <name type="synonym">Phalaena brumata</name>
    <dbReference type="NCBI Taxonomy" id="104452"/>
    <lineage>
        <taxon>Eukaryota</taxon>
        <taxon>Metazoa</taxon>
        <taxon>Ecdysozoa</taxon>
        <taxon>Arthropoda</taxon>
        <taxon>Hexapoda</taxon>
        <taxon>Insecta</taxon>
        <taxon>Pterygota</taxon>
        <taxon>Neoptera</taxon>
        <taxon>Endopterygota</taxon>
        <taxon>Lepidoptera</taxon>
        <taxon>Glossata</taxon>
        <taxon>Ditrysia</taxon>
        <taxon>Geometroidea</taxon>
        <taxon>Geometridae</taxon>
        <taxon>Larentiinae</taxon>
        <taxon>Operophtera</taxon>
    </lineage>
</organism>
<dbReference type="GO" id="GO:0019853">
    <property type="term" value="P:L-ascorbic acid biosynthetic process"/>
    <property type="evidence" value="ECO:0007669"/>
    <property type="project" value="TreeGrafter"/>
</dbReference>